<name>A0A1A0HGA0_9ASCO</name>
<dbReference type="RefSeq" id="XP_018713512.1">
    <property type="nucleotide sequence ID" value="XM_018859436.1"/>
</dbReference>
<evidence type="ECO:0000313" key="1">
    <source>
        <dbReference type="EMBL" id="OBA23031.1"/>
    </source>
</evidence>
<keyword evidence="2" id="KW-1185">Reference proteome</keyword>
<dbReference type="EMBL" id="LXTC01000001">
    <property type="protein sequence ID" value="OBA23031.1"/>
    <property type="molecule type" value="Genomic_DNA"/>
</dbReference>
<accession>A0A1A0HGA0</accession>
<dbReference type="GeneID" id="30032411"/>
<evidence type="ECO:0000313" key="2">
    <source>
        <dbReference type="Proteomes" id="UP000092555"/>
    </source>
</evidence>
<comment type="caution">
    <text evidence="1">The sequence shown here is derived from an EMBL/GenBank/DDBJ whole genome shotgun (WGS) entry which is preliminary data.</text>
</comment>
<dbReference type="AlphaFoldDB" id="A0A1A0HGA0"/>
<dbReference type="Proteomes" id="UP000092555">
    <property type="component" value="Unassembled WGS sequence"/>
</dbReference>
<proteinExistence type="predicted"/>
<organism evidence="1 2">
    <name type="scientific">Metschnikowia bicuspidata var. bicuspidata NRRL YB-4993</name>
    <dbReference type="NCBI Taxonomy" id="869754"/>
    <lineage>
        <taxon>Eukaryota</taxon>
        <taxon>Fungi</taxon>
        <taxon>Dikarya</taxon>
        <taxon>Ascomycota</taxon>
        <taxon>Saccharomycotina</taxon>
        <taxon>Pichiomycetes</taxon>
        <taxon>Metschnikowiaceae</taxon>
        <taxon>Metschnikowia</taxon>
    </lineage>
</organism>
<sequence length="76" mass="8574">MSSELLYTIVAIISVFTAKGKSSPIKLYRSILVLLLRQEPASISLSPLYIGSTIALHLRTDMILRQSFLWLQLIQI</sequence>
<protein>
    <submittedName>
        <fullName evidence="1">Uncharacterized protein</fullName>
    </submittedName>
</protein>
<gene>
    <name evidence="1" type="ORF">METBIDRAFT_96745</name>
</gene>
<reference evidence="1 2" key="1">
    <citation type="submission" date="2016-05" db="EMBL/GenBank/DDBJ databases">
        <title>Comparative genomics of biotechnologically important yeasts.</title>
        <authorList>
            <consortium name="DOE Joint Genome Institute"/>
            <person name="Riley R."/>
            <person name="Haridas S."/>
            <person name="Wolfe K.H."/>
            <person name="Lopes M.R."/>
            <person name="Hittinger C.T."/>
            <person name="Goker M."/>
            <person name="Salamov A."/>
            <person name="Wisecaver J."/>
            <person name="Long T.M."/>
            <person name="Aerts A.L."/>
            <person name="Barry K."/>
            <person name="Choi C."/>
            <person name="Clum A."/>
            <person name="Coughlan A.Y."/>
            <person name="Deshpande S."/>
            <person name="Douglass A.P."/>
            <person name="Hanson S.J."/>
            <person name="Klenk H.-P."/>
            <person name="LaButti K."/>
            <person name="Lapidus A."/>
            <person name="Lindquist E."/>
            <person name="Lipzen A."/>
            <person name="Meier-kolthoff J.P."/>
            <person name="Ohm R.A."/>
            <person name="Otillar R.P."/>
            <person name="Pangilinan J."/>
            <person name="Peng Y."/>
            <person name="Rokas A."/>
            <person name="Rosa C.A."/>
            <person name="Scheuner C."/>
            <person name="Sibirny A.A."/>
            <person name="Slot J.C."/>
            <person name="Stielow J.B."/>
            <person name="Sun H."/>
            <person name="Kurtzman C.P."/>
            <person name="Blackwell M."/>
            <person name="Grigoriev I.V."/>
            <person name="Jeffries T.W."/>
        </authorList>
    </citation>
    <scope>NUCLEOTIDE SEQUENCE [LARGE SCALE GENOMIC DNA]</scope>
    <source>
        <strain evidence="1 2">NRRL YB-4993</strain>
    </source>
</reference>